<reference evidence="2 3" key="1">
    <citation type="submission" date="2019-10" db="EMBL/GenBank/DDBJ databases">
        <title>Rubrobacter sp nov SCSIO 52915 isolated from a deep-sea sediment in the South China Sea.</title>
        <authorList>
            <person name="Chen R.W."/>
        </authorList>
    </citation>
    <scope>NUCLEOTIDE SEQUENCE [LARGE SCALE GENOMIC DNA]</scope>
    <source>
        <strain evidence="2 3">SCSIO 52915</strain>
        <plasmid evidence="2 3">unnamed1</plasmid>
    </source>
</reference>
<evidence type="ECO:0000313" key="2">
    <source>
        <dbReference type="EMBL" id="QIN81074.1"/>
    </source>
</evidence>
<geneLocation type="plasmid" evidence="2 3">
    <name>unnamed1</name>
</geneLocation>
<keyword evidence="2" id="KW-0614">Plasmid</keyword>
<evidence type="ECO:0000256" key="1">
    <source>
        <dbReference type="SAM" id="MobiDB-lite"/>
    </source>
</evidence>
<keyword evidence="3" id="KW-1185">Reference proteome</keyword>
<name>A0A6G8Q3J7_9ACTN</name>
<protein>
    <submittedName>
        <fullName evidence="2">Uncharacterized protein</fullName>
    </submittedName>
</protein>
<accession>A0A6G8Q3J7</accession>
<dbReference type="RefSeq" id="WP_166398784.1">
    <property type="nucleotide sequence ID" value="NZ_CP045122.1"/>
</dbReference>
<dbReference type="EMBL" id="CP045122">
    <property type="protein sequence ID" value="QIN81074.1"/>
    <property type="molecule type" value="Genomic_DNA"/>
</dbReference>
<sequence length="213" mass="23719">MPSALFHSMRVLGEQPREIAENAKKQADLLDEAGARGLKTTVHFDDWDVEVYVFGPEDPCATCSPGRAPAGSTRVCPVERRATTLKRQHAVEWGNPYTDPPDGMERQQLYVEVPYEDSSTPSAILEKLENLGGLGSGWSHCVGFVEPPRRELPLASKQSIRRKRLKARLEKKYPLFADLFYAEALREKPEYYGAAGATSPDVPSHPPKETSPR</sequence>
<organism evidence="2 3">
    <name type="scientific">Rubrobacter marinus</name>
    <dbReference type="NCBI Taxonomy" id="2653852"/>
    <lineage>
        <taxon>Bacteria</taxon>
        <taxon>Bacillati</taxon>
        <taxon>Actinomycetota</taxon>
        <taxon>Rubrobacteria</taxon>
        <taxon>Rubrobacterales</taxon>
        <taxon>Rubrobacteraceae</taxon>
        <taxon>Rubrobacter</taxon>
    </lineage>
</organism>
<feature type="region of interest" description="Disordered" evidence="1">
    <location>
        <begin position="193"/>
        <end position="213"/>
    </location>
</feature>
<dbReference type="Proteomes" id="UP000502706">
    <property type="component" value="Plasmid unnamed1"/>
</dbReference>
<proteinExistence type="predicted"/>
<gene>
    <name evidence="2" type="ORF">GBA65_21800</name>
</gene>
<dbReference type="KEGG" id="rmar:GBA65_21800"/>
<dbReference type="AlphaFoldDB" id="A0A6G8Q3J7"/>
<evidence type="ECO:0000313" key="3">
    <source>
        <dbReference type="Proteomes" id="UP000502706"/>
    </source>
</evidence>